<dbReference type="Pfam" id="PF07992">
    <property type="entry name" value="Pyr_redox_2"/>
    <property type="match status" value="1"/>
</dbReference>
<evidence type="ECO:0000313" key="12">
    <source>
        <dbReference type="Proteomes" id="UP000235547"/>
    </source>
</evidence>
<accession>A0A2N7UJJ9</accession>
<dbReference type="InterPro" id="IPR023753">
    <property type="entry name" value="FAD/NAD-binding_dom"/>
</dbReference>
<dbReference type="InterPro" id="IPR050260">
    <property type="entry name" value="FAD-bd_OxRdtase"/>
</dbReference>
<comment type="caution">
    <text evidence="11">The sequence shown here is derived from an EMBL/GenBank/DDBJ whole genome shotgun (WGS) entry which is preliminary data.</text>
</comment>
<keyword evidence="12" id="KW-1185">Reference proteome</keyword>
<dbReference type="OrthoDB" id="9800607at2"/>
<evidence type="ECO:0000256" key="2">
    <source>
        <dbReference type="ARBA" id="ARBA00004496"/>
    </source>
</evidence>
<comment type="subcellular location">
    <subcellularLocation>
        <location evidence="2">Cytoplasm</location>
    </subcellularLocation>
</comment>
<organism evidence="11 12">
    <name type="scientific">Halomonas urumqiensis</name>
    <dbReference type="NCBI Taxonomy" id="1684789"/>
    <lineage>
        <taxon>Bacteria</taxon>
        <taxon>Pseudomonadati</taxon>
        <taxon>Pseudomonadota</taxon>
        <taxon>Gammaproteobacteria</taxon>
        <taxon>Oceanospirillales</taxon>
        <taxon>Halomonadaceae</taxon>
        <taxon>Halomonas</taxon>
    </lineage>
</organism>
<protein>
    <submittedName>
        <fullName evidence="11">FAD-dependent oxidoreductase</fullName>
    </submittedName>
</protein>
<gene>
    <name evidence="11" type="ORF">C1H70_08045</name>
</gene>
<dbReference type="Proteomes" id="UP000235547">
    <property type="component" value="Unassembled WGS sequence"/>
</dbReference>
<dbReference type="PRINTS" id="PR00368">
    <property type="entry name" value="FADPNR"/>
</dbReference>
<evidence type="ECO:0000256" key="1">
    <source>
        <dbReference type="ARBA" id="ARBA00001974"/>
    </source>
</evidence>
<keyword evidence="8" id="KW-0520">NAD</keyword>
<feature type="domain" description="Rubredoxin binding" evidence="10">
    <location>
        <begin position="312"/>
        <end position="379"/>
    </location>
</feature>
<evidence type="ECO:0000259" key="9">
    <source>
        <dbReference type="Pfam" id="PF07992"/>
    </source>
</evidence>
<dbReference type="InterPro" id="IPR041364">
    <property type="entry name" value="Rbx-bd"/>
</dbReference>
<reference evidence="11 12" key="1">
    <citation type="submission" date="2018-01" db="EMBL/GenBank/DDBJ databases">
        <title>Halomonas endophytica sp. nov., isolated from storage liquid in the stems of Populus euphratica.</title>
        <authorList>
            <person name="Chen C."/>
        </authorList>
    </citation>
    <scope>NUCLEOTIDE SEQUENCE [LARGE SCALE GENOMIC DNA]</scope>
    <source>
        <strain evidence="11 12">BZ-SZ-XJ27</strain>
    </source>
</reference>
<dbReference type="Gene3D" id="3.50.50.60">
    <property type="entry name" value="FAD/NAD(P)-binding domain"/>
    <property type="match status" value="2"/>
</dbReference>
<dbReference type="RefSeq" id="WP_102587835.1">
    <property type="nucleotide sequence ID" value="NZ_BNAE01000002.1"/>
</dbReference>
<proteinExistence type="inferred from homology"/>
<dbReference type="PRINTS" id="PR00411">
    <property type="entry name" value="PNDRDTASEI"/>
</dbReference>
<dbReference type="SUPFAM" id="SSF51905">
    <property type="entry name" value="FAD/NAD(P)-binding domain"/>
    <property type="match status" value="1"/>
</dbReference>
<dbReference type="PANTHER" id="PTHR43429">
    <property type="entry name" value="PYRIDINE NUCLEOTIDE-DISULFIDE OXIDOREDUCTASE DOMAIN-CONTAINING"/>
    <property type="match status" value="1"/>
</dbReference>
<keyword evidence="6" id="KW-0274">FAD</keyword>
<keyword evidence="5" id="KW-0285">Flavoprotein</keyword>
<dbReference type="GO" id="GO:0016491">
    <property type="term" value="F:oxidoreductase activity"/>
    <property type="evidence" value="ECO:0007669"/>
    <property type="project" value="UniProtKB-KW"/>
</dbReference>
<dbReference type="Pfam" id="PF18113">
    <property type="entry name" value="Rbx_binding"/>
    <property type="match status" value="1"/>
</dbReference>
<dbReference type="InterPro" id="IPR036188">
    <property type="entry name" value="FAD/NAD-bd_sf"/>
</dbReference>
<sequence length="386" mass="39585">MSASLTIIGSGMAGIGLLRQLRAHDAERPVTLITADSGDDYSKPLLSTGFAKSLAAERLAMRSALEVADSLGAVVRTHTRVDAIDLAARTLSIGGERLPWGELVLATGAAPAVPFAIPDALAGRVFTINDLDDYRAFQDALQALGRPARVAIIGAGLVGCEFTNDLVAGGHRVSLVAPEPAPLAQLLPERLGQALGGAFADAGVNLCLGHSLAHFRESGGDVGLVLSDDSEFAADLVLVATGLRPRTGLATQAGLEVSDAGIVTDRYLATSAPGVHALGDVACVAGVNAMYVQPLQASAKALACTLAGTPTPVSYGPWPVLVKTPLLPVVALPPAQPPTRWRIEGQGADFTALAESADGRLIGFALTGACVRRKVELARVAPPLLG</sequence>
<name>A0A2N7UJJ9_9GAMM</name>
<evidence type="ECO:0000256" key="3">
    <source>
        <dbReference type="ARBA" id="ARBA00006442"/>
    </source>
</evidence>
<evidence type="ECO:0000259" key="10">
    <source>
        <dbReference type="Pfam" id="PF18113"/>
    </source>
</evidence>
<evidence type="ECO:0000313" key="11">
    <source>
        <dbReference type="EMBL" id="PMR80617.1"/>
    </source>
</evidence>
<evidence type="ECO:0000256" key="4">
    <source>
        <dbReference type="ARBA" id="ARBA00022490"/>
    </source>
</evidence>
<dbReference type="AlphaFoldDB" id="A0A2N7UJJ9"/>
<dbReference type="GO" id="GO:0005737">
    <property type="term" value="C:cytoplasm"/>
    <property type="evidence" value="ECO:0007669"/>
    <property type="project" value="UniProtKB-SubCell"/>
</dbReference>
<feature type="domain" description="FAD/NAD(P)-binding" evidence="9">
    <location>
        <begin position="5"/>
        <end position="286"/>
    </location>
</feature>
<evidence type="ECO:0000256" key="6">
    <source>
        <dbReference type="ARBA" id="ARBA00022827"/>
    </source>
</evidence>
<evidence type="ECO:0000256" key="5">
    <source>
        <dbReference type="ARBA" id="ARBA00022630"/>
    </source>
</evidence>
<keyword evidence="7" id="KW-0560">Oxidoreductase</keyword>
<dbReference type="Gene3D" id="3.30.390.120">
    <property type="match status" value="1"/>
</dbReference>
<keyword evidence="4" id="KW-0963">Cytoplasm</keyword>
<dbReference type="EMBL" id="PNRG01000015">
    <property type="protein sequence ID" value="PMR80617.1"/>
    <property type="molecule type" value="Genomic_DNA"/>
</dbReference>
<comment type="cofactor">
    <cofactor evidence="1">
        <name>FAD</name>
        <dbReference type="ChEBI" id="CHEBI:57692"/>
    </cofactor>
</comment>
<evidence type="ECO:0000256" key="7">
    <source>
        <dbReference type="ARBA" id="ARBA00023002"/>
    </source>
</evidence>
<comment type="similarity">
    <text evidence="3">Belongs to the FAD-dependent oxidoreductase family.</text>
</comment>
<evidence type="ECO:0000256" key="8">
    <source>
        <dbReference type="ARBA" id="ARBA00023027"/>
    </source>
</evidence>
<dbReference type="PANTHER" id="PTHR43429:SF3">
    <property type="entry name" value="NITRITE REDUCTASE [NAD(P)H]"/>
    <property type="match status" value="1"/>
</dbReference>